<dbReference type="Pfam" id="PF00586">
    <property type="entry name" value="AIRS"/>
    <property type="match status" value="1"/>
</dbReference>
<dbReference type="InterPro" id="IPR036921">
    <property type="entry name" value="PurM-like_N_sf"/>
</dbReference>
<dbReference type="HOGENOM" id="CLU_076350_0_0_9"/>
<dbReference type="EMBL" id="CP000724">
    <property type="protein sequence ID" value="ABR46310.1"/>
    <property type="molecule type" value="Genomic_DNA"/>
</dbReference>
<evidence type="ECO:0000313" key="3">
    <source>
        <dbReference type="Proteomes" id="UP000001572"/>
    </source>
</evidence>
<keyword evidence="3" id="KW-1185">Reference proteome</keyword>
<dbReference type="RefSeq" id="WP_011971219.1">
    <property type="nucleotide sequence ID" value="NC_009633.1"/>
</dbReference>
<evidence type="ECO:0000259" key="1">
    <source>
        <dbReference type="Pfam" id="PF00586"/>
    </source>
</evidence>
<name>A6TJE2_ALKMQ</name>
<dbReference type="InterPro" id="IPR016188">
    <property type="entry name" value="PurM-like_N"/>
</dbReference>
<reference evidence="3" key="1">
    <citation type="journal article" date="2016" name="Genome Announc.">
        <title>Complete genome sequence of Alkaliphilus metalliredigens strain QYMF, an alkaliphilic and metal-reducing bacterium isolated from borax-contaminated leachate ponds.</title>
        <authorList>
            <person name="Hwang C."/>
            <person name="Copeland A."/>
            <person name="Lucas S."/>
            <person name="Lapidus A."/>
            <person name="Barry K."/>
            <person name="Detter J.C."/>
            <person name="Glavina Del Rio T."/>
            <person name="Hammon N."/>
            <person name="Israni S."/>
            <person name="Dalin E."/>
            <person name="Tice H."/>
            <person name="Pitluck S."/>
            <person name="Chertkov O."/>
            <person name="Brettin T."/>
            <person name="Bruce D."/>
            <person name="Han C."/>
            <person name="Schmutz J."/>
            <person name="Larimer F."/>
            <person name="Land M.L."/>
            <person name="Hauser L."/>
            <person name="Kyrpides N."/>
            <person name="Mikhailova N."/>
            <person name="Ye Q."/>
            <person name="Zhou J."/>
            <person name="Richardson P."/>
            <person name="Fields M.W."/>
        </authorList>
    </citation>
    <scope>NUCLEOTIDE SEQUENCE [LARGE SCALE GENOMIC DNA]</scope>
    <source>
        <strain evidence="3">QYMF</strain>
    </source>
</reference>
<sequence length="248" mass="26872">MEIKRCRDLTLIERAGQPNLVIACDSCGGIGEKPQDQIKVPAEVVGYFTARVSLMEVMSVGARVMTVINTLSVEREPTGEKMIKGIQKMIEEVKLPITALNGSTEENVVTCQTAMGITVIGEVERESIKIGCSKPGDLIVALGTPKVGNEIKLPIDDEICSIKDFQALVKMKNVKDIHPIGSKGMYYEAQLLASLNHCEFKSREATGVDLKKSAGPATAVIFSVSKEQLPTVESQLQQQVKVIGSLEN</sequence>
<dbReference type="OrthoDB" id="9805740at2"/>
<proteinExistence type="predicted"/>
<feature type="domain" description="PurM-like N-terminal" evidence="1">
    <location>
        <begin position="20"/>
        <end position="123"/>
    </location>
</feature>
<dbReference type="KEGG" id="amt:Amet_0067"/>
<dbReference type="eggNOG" id="COG2144">
    <property type="taxonomic scope" value="Bacteria"/>
</dbReference>
<organism evidence="2 3">
    <name type="scientific">Alkaliphilus metalliredigens (strain QYMF)</name>
    <dbReference type="NCBI Taxonomy" id="293826"/>
    <lineage>
        <taxon>Bacteria</taxon>
        <taxon>Bacillati</taxon>
        <taxon>Bacillota</taxon>
        <taxon>Clostridia</taxon>
        <taxon>Peptostreptococcales</taxon>
        <taxon>Natronincolaceae</taxon>
        <taxon>Alkaliphilus</taxon>
    </lineage>
</organism>
<gene>
    <name evidence="2" type="ordered locus">Amet_0067</name>
</gene>
<evidence type="ECO:0000313" key="2">
    <source>
        <dbReference type="EMBL" id="ABR46310.1"/>
    </source>
</evidence>
<protein>
    <recommendedName>
        <fullName evidence="1">PurM-like N-terminal domain-containing protein</fullName>
    </recommendedName>
</protein>
<dbReference type="Gene3D" id="3.30.1330.10">
    <property type="entry name" value="PurM-like, N-terminal domain"/>
    <property type="match status" value="1"/>
</dbReference>
<accession>A6TJE2</accession>
<dbReference type="AlphaFoldDB" id="A6TJE2"/>
<dbReference type="Proteomes" id="UP000001572">
    <property type="component" value="Chromosome"/>
</dbReference>
<dbReference type="STRING" id="293826.Amet_0067"/>